<organism evidence="1 2">
    <name type="scientific">Seohaeicola zhoushanensis</name>
    <dbReference type="NCBI Taxonomy" id="1569283"/>
    <lineage>
        <taxon>Bacteria</taxon>
        <taxon>Pseudomonadati</taxon>
        <taxon>Pseudomonadota</taxon>
        <taxon>Alphaproteobacteria</taxon>
        <taxon>Rhodobacterales</taxon>
        <taxon>Roseobacteraceae</taxon>
        <taxon>Seohaeicola</taxon>
    </lineage>
</organism>
<reference evidence="1" key="2">
    <citation type="submission" date="2020-09" db="EMBL/GenBank/DDBJ databases">
        <authorList>
            <person name="Sun Q."/>
            <person name="Kim S."/>
        </authorList>
    </citation>
    <scope>NUCLEOTIDE SEQUENCE</scope>
    <source>
        <strain evidence="1">KCTC 42650</strain>
    </source>
</reference>
<evidence type="ECO:0000313" key="2">
    <source>
        <dbReference type="Proteomes" id="UP000626220"/>
    </source>
</evidence>
<comment type="caution">
    <text evidence="1">The sequence shown here is derived from an EMBL/GenBank/DDBJ whole genome shotgun (WGS) entry which is preliminary data.</text>
</comment>
<sequence length="188" mass="22026">MRYIMDTEISEKETYIIGSIVSQWGFLESDIFEQTYLSFGDDEDLPDSMKTNTHFSRVLKLWLKRVVEAQDATRRSILRDQYEKILSLNEFRQAVVHSRWEWKPDAPEEITAVRAHNENIKRVKFNFNSLAEFATALGEIRFSIRYPGGIEDRAEEMTRNGVHISRRGWDLLYGGASLNDRTKLDENE</sequence>
<proteinExistence type="predicted"/>
<dbReference type="RefSeq" id="WP_189681481.1">
    <property type="nucleotide sequence ID" value="NZ_BNCJ01000012.1"/>
</dbReference>
<gene>
    <name evidence="1" type="ORF">GCM10017056_35820</name>
</gene>
<accession>A0A8J3GZ52</accession>
<dbReference type="EMBL" id="BNCJ01000012">
    <property type="protein sequence ID" value="GHF61219.1"/>
    <property type="molecule type" value="Genomic_DNA"/>
</dbReference>
<name>A0A8J3GZ52_9RHOB</name>
<evidence type="ECO:0000313" key="1">
    <source>
        <dbReference type="EMBL" id="GHF61219.1"/>
    </source>
</evidence>
<dbReference type="Proteomes" id="UP000626220">
    <property type="component" value="Unassembled WGS sequence"/>
</dbReference>
<protein>
    <submittedName>
        <fullName evidence="1">Uncharacterized protein</fullName>
    </submittedName>
</protein>
<reference evidence="1" key="1">
    <citation type="journal article" date="2014" name="Int. J. Syst. Evol. Microbiol.">
        <title>Complete genome sequence of Corynebacterium casei LMG S-19264T (=DSM 44701T), isolated from a smear-ripened cheese.</title>
        <authorList>
            <consortium name="US DOE Joint Genome Institute (JGI-PGF)"/>
            <person name="Walter F."/>
            <person name="Albersmeier A."/>
            <person name="Kalinowski J."/>
            <person name="Ruckert C."/>
        </authorList>
    </citation>
    <scope>NUCLEOTIDE SEQUENCE</scope>
    <source>
        <strain evidence="1">KCTC 42650</strain>
    </source>
</reference>
<dbReference type="AlphaFoldDB" id="A0A8J3GZ52"/>
<keyword evidence="2" id="KW-1185">Reference proteome</keyword>